<dbReference type="AlphaFoldDB" id="A0A2I0AT65"/>
<reference evidence="2 3" key="1">
    <citation type="journal article" date="2017" name="Nature">
        <title>The Apostasia genome and the evolution of orchids.</title>
        <authorList>
            <person name="Zhang G.Q."/>
            <person name="Liu K.W."/>
            <person name="Li Z."/>
            <person name="Lohaus R."/>
            <person name="Hsiao Y.Y."/>
            <person name="Niu S.C."/>
            <person name="Wang J.Y."/>
            <person name="Lin Y.C."/>
            <person name="Xu Q."/>
            <person name="Chen L.J."/>
            <person name="Yoshida K."/>
            <person name="Fujiwara S."/>
            <person name="Wang Z.W."/>
            <person name="Zhang Y.Q."/>
            <person name="Mitsuda N."/>
            <person name="Wang M."/>
            <person name="Liu G.H."/>
            <person name="Pecoraro L."/>
            <person name="Huang H.X."/>
            <person name="Xiao X.J."/>
            <person name="Lin M."/>
            <person name="Wu X.Y."/>
            <person name="Wu W.L."/>
            <person name="Chen Y.Y."/>
            <person name="Chang S.B."/>
            <person name="Sakamoto S."/>
            <person name="Ohme-Takagi M."/>
            <person name="Yagi M."/>
            <person name="Zeng S.J."/>
            <person name="Shen C.Y."/>
            <person name="Yeh C.M."/>
            <person name="Luo Y.B."/>
            <person name="Tsai W.C."/>
            <person name="Van de Peer Y."/>
            <person name="Liu Z.J."/>
        </authorList>
    </citation>
    <scope>NUCLEOTIDE SEQUENCE [LARGE SCALE GENOMIC DNA]</scope>
    <source>
        <strain evidence="3">cv. Shenzhen</strain>
        <tissue evidence="2">Stem</tissue>
    </source>
</reference>
<gene>
    <name evidence="2" type="ORF">AXF42_Ash000835</name>
</gene>
<evidence type="ECO:0000256" key="1">
    <source>
        <dbReference type="SAM" id="Phobius"/>
    </source>
</evidence>
<dbReference type="OrthoDB" id="1898956at2759"/>
<keyword evidence="1" id="KW-1133">Transmembrane helix</keyword>
<keyword evidence="3" id="KW-1185">Reference proteome</keyword>
<proteinExistence type="predicted"/>
<keyword evidence="1" id="KW-0472">Membrane</keyword>
<dbReference type="EMBL" id="KZ451950">
    <property type="protein sequence ID" value="PKA58742.1"/>
    <property type="molecule type" value="Genomic_DNA"/>
</dbReference>
<organism evidence="2 3">
    <name type="scientific">Apostasia shenzhenica</name>
    <dbReference type="NCBI Taxonomy" id="1088818"/>
    <lineage>
        <taxon>Eukaryota</taxon>
        <taxon>Viridiplantae</taxon>
        <taxon>Streptophyta</taxon>
        <taxon>Embryophyta</taxon>
        <taxon>Tracheophyta</taxon>
        <taxon>Spermatophyta</taxon>
        <taxon>Magnoliopsida</taxon>
        <taxon>Liliopsida</taxon>
        <taxon>Asparagales</taxon>
        <taxon>Orchidaceae</taxon>
        <taxon>Apostasioideae</taxon>
        <taxon>Apostasia</taxon>
    </lineage>
</organism>
<evidence type="ECO:0000313" key="3">
    <source>
        <dbReference type="Proteomes" id="UP000236161"/>
    </source>
</evidence>
<accession>A0A2I0AT65</accession>
<protein>
    <submittedName>
        <fullName evidence="2">Uncharacterized protein</fullName>
    </submittedName>
</protein>
<feature type="transmembrane region" description="Helical" evidence="1">
    <location>
        <begin position="12"/>
        <end position="37"/>
    </location>
</feature>
<evidence type="ECO:0000313" key="2">
    <source>
        <dbReference type="EMBL" id="PKA58742.1"/>
    </source>
</evidence>
<name>A0A2I0AT65_9ASPA</name>
<keyword evidence="1" id="KW-0812">Transmembrane</keyword>
<sequence>MWHYPPTPKQAATAGFFFLAGVVMIAIGGHLSFVNIAPQQARAKQRREFVIEYVRKKFPEEP</sequence>
<dbReference type="Proteomes" id="UP000236161">
    <property type="component" value="Unassembled WGS sequence"/>
</dbReference>